<proteinExistence type="predicted"/>
<organism evidence="1 2">
    <name type="scientific">Coemansia aciculifera</name>
    <dbReference type="NCBI Taxonomy" id="417176"/>
    <lineage>
        <taxon>Eukaryota</taxon>
        <taxon>Fungi</taxon>
        <taxon>Fungi incertae sedis</taxon>
        <taxon>Zoopagomycota</taxon>
        <taxon>Kickxellomycotina</taxon>
        <taxon>Kickxellomycetes</taxon>
        <taxon>Kickxellales</taxon>
        <taxon>Kickxellaceae</taxon>
        <taxon>Coemansia</taxon>
    </lineage>
</organism>
<dbReference type="Proteomes" id="UP001139981">
    <property type="component" value="Unassembled WGS sequence"/>
</dbReference>
<dbReference type="EMBL" id="JANBVB010000021">
    <property type="protein sequence ID" value="KAJ2899646.1"/>
    <property type="molecule type" value="Genomic_DNA"/>
</dbReference>
<sequence>MLYGAYAVADGLYFGLIIQPQIFALFTLINILQVYWYGYKWRPATVFGACVLLCISYAGLHVGIWKADERAIRQHQDGLATFLGVLPAVFIAAGFFPEFYVCAKEQSVEMSNMFLMLDILGGVFSTISLAFDHTFDYVASITYLVVVLLDVVLVLMKLFFYVKGTQGAHSGDYHSTQASFAVDATKPQIIRHSEDHVELVGSAGHSPVGINE</sequence>
<evidence type="ECO:0000313" key="2">
    <source>
        <dbReference type="Proteomes" id="UP001139981"/>
    </source>
</evidence>
<reference evidence="1" key="1">
    <citation type="submission" date="2022-07" db="EMBL/GenBank/DDBJ databases">
        <title>Phylogenomic reconstructions and comparative analyses of Kickxellomycotina fungi.</title>
        <authorList>
            <person name="Reynolds N.K."/>
            <person name="Stajich J.E."/>
            <person name="Barry K."/>
            <person name="Grigoriev I.V."/>
            <person name="Crous P."/>
            <person name="Smith M.E."/>
        </authorList>
    </citation>
    <scope>NUCLEOTIDE SEQUENCE</scope>
    <source>
        <strain evidence="1">CBS 190363</strain>
    </source>
</reference>
<comment type="caution">
    <text evidence="1">The sequence shown here is derived from an EMBL/GenBank/DDBJ whole genome shotgun (WGS) entry which is preliminary data.</text>
</comment>
<protein>
    <submittedName>
        <fullName evidence="1">Uncharacterized protein</fullName>
    </submittedName>
</protein>
<evidence type="ECO:0000313" key="1">
    <source>
        <dbReference type="EMBL" id="KAJ2899646.1"/>
    </source>
</evidence>
<keyword evidence="2" id="KW-1185">Reference proteome</keyword>
<gene>
    <name evidence="1" type="ORF">IWW38_000890</name>
</gene>
<name>A0ACC1M9G1_9FUNG</name>
<accession>A0ACC1M9G1</accession>